<evidence type="ECO:0000313" key="4">
    <source>
        <dbReference type="EMBL" id="SVB12311.1"/>
    </source>
</evidence>
<keyword evidence="3" id="KW-1133">Transmembrane helix</keyword>
<dbReference type="Pfam" id="PF13181">
    <property type="entry name" value="TPR_8"/>
    <property type="match status" value="1"/>
</dbReference>
<dbReference type="Pfam" id="PF13432">
    <property type="entry name" value="TPR_16"/>
    <property type="match status" value="2"/>
</dbReference>
<feature type="transmembrane region" description="Helical" evidence="3">
    <location>
        <begin position="87"/>
        <end position="107"/>
    </location>
</feature>
<dbReference type="Gene3D" id="1.25.40.10">
    <property type="entry name" value="Tetratricopeptide repeat domain"/>
    <property type="match status" value="1"/>
</dbReference>
<feature type="transmembrane region" description="Helical" evidence="3">
    <location>
        <begin position="301"/>
        <end position="319"/>
    </location>
</feature>
<reference evidence="4" key="1">
    <citation type="submission" date="2018-05" db="EMBL/GenBank/DDBJ databases">
        <authorList>
            <person name="Lanie J.A."/>
            <person name="Ng W.-L."/>
            <person name="Kazmierczak K.M."/>
            <person name="Andrzejewski T.M."/>
            <person name="Davidsen T.M."/>
            <person name="Wayne K.J."/>
            <person name="Tettelin H."/>
            <person name="Glass J.I."/>
            <person name="Rusch D."/>
            <person name="Podicherti R."/>
            <person name="Tsui H.-C.T."/>
            <person name="Winkler M.E."/>
        </authorList>
    </citation>
    <scope>NUCLEOTIDE SEQUENCE</scope>
</reference>
<name>A0A382BFP0_9ZZZZ</name>
<feature type="transmembrane region" description="Helical" evidence="3">
    <location>
        <begin position="272"/>
        <end position="289"/>
    </location>
</feature>
<keyword evidence="2" id="KW-0802">TPR repeat</keyword>
<dbReference type="EMBL" id="UINC01029495">
    <property type="protein sequence ID" value="SVB12311.1"/>
    <property type="molecule type" value="Genomic_DNA"/>
</dbReference>
<evidence type="ECO:0000256" key="1">
    <source>
        <dbReference type="ARBA" id="ARBA00022737"/>
    </source>
</evidence>
<dbReference type="SUPFAM" id="SSF48452">
    <property type="entry name" value="TPR-like"/>
    <property type="match status" value="1"/>
</dbReference>
<dbReference type="PANTHER" id="PTHR44227">
    <property type="match status" value="1"/>
</dbReference>
<keyword evidence="1" id="KW-0677">Repeat</keyword>
<dbReference type="InterPro" id="IPR019734">
    <property type="entry name" value="TPR_rpt"/>
</dbReference>
<dbReference type="PANTHER" id="PTHR44227:SF3">
    <property type="entry name" value="PROTEIN O-MANNOSYL-TRANSFERASE TMTC4"/>
    <property type="match status" value="1"/>
</dbReference>
<evidence type="ECO:0000256" key="2">
    <source>
        <dbReference type="ARBA" id="ARBA00022803"/>
    </source>
</evidence>
<feature type="transmembrane region" description="Helical" evidence="3">
    <location>
        <begin position="326"/>
        <end position="344"/>
    </location>
</feature>
<accession>A0A382BFP0</accession>
<evidence type="ECO:0000256" key="3">
    <source>
        <dbReference type="SAM" id="Phobius"/>
    </source>
</evidence>
<proteinExistence type="predicted"/>
<feature type="transmembrane region" description="Helical" evidence="3">
    <location>
        <begin position="242"/>
        <end position="260"/>
    </location>
</feature>
<feature type="non-terminal residue" evidence="4">
    <location>
        <position position="1"/>
    </location>
</feature>
<sequence length="580" mass="63725">VRSTSLGVVLIVGAVFIGSVSHPFHFDDEHSITANPNIRPPVDWVRIATDPGVFSRNPGSGMYRPVVMVSYVVNFVLGGIDSPGWHAFNLLIHLSCTVLVGLLAWHLTRDRQAQWVAALLFGLHPVVAEPVNYVSSRSESMALLFGLGCIFVYLAARDRSAWSAASVGLFAASLGCKATGMLALPVILLFEWSKGRLATSWRQWAPLAAMAALYVFVVRHLWDEALFTSPLRDQSTQLLTQVKAISYYLKLLLVPVGLTIEHAFDASSSWKEAVVVSSCGLLASALWLMTRSVGLRPWAYLLAWPLLALLPTMVVPLNVLVSEHRLYPVLAGVALLAGVAAASWPWGRSRPLIIVGLALFCILSFGRNQAWASEESVWTEAARHGSVRAHVRLGVHHRQQGDLVRAEQHLRAALSRVPSHAPALNNLGNVRRLQGDTAEAQHLYEASLGILPSYPEALINLASLHVQQGDQEKALALYERATRIAPDHHEGWNNLGTLHLKRGEADAARAALEQGLRRRPESVRMLYNLSGAYEMLGQTVRALDLLRQAVGYDQSYAPAWLNLGNLLRQEGELQQARQAY</sequence>
<keyword evidence="3" id="KW-0812">Transmembrane</keyword>
<feature type="non-terminal residue" evidence="4">
    <location>
        <position position="580"/>
    </location>
</feature>
<dbReference type="InterPro" id="IPR011990">
    <property type="entry name" value="TPR-like_helical_dom_sf"/>
</dbReference>
<dbReference type="PROSITE" id="PS50293">
    <property type="entry name" value="TPR_REGION"/>
    <property type="match status" value="2"/>
</dbReference>
<dbReference type="SMART" id="SM00028">
    <property type="entry name" value="TPR"/>
    <property type="match status" value="5"/>
</dbReference>
<keyword evidence="3" id="KW-0472">Membrane</keyword>
<feature type="transmembrane region" description="Helical" evidence="3">
    <location>
        <begin position="168"/>
        <end position="192"/>
    </location>
</feature>
<dbReference type="InterPro" id="IPR052346">
    <property type="entry name" value="O-mannosyl-transferase_TMTC"/>
</dbReference>
<dbReference type="Pfam" id="PF13424">
    <property type="entry name" value="TPR_12"/>
    <property type="match status" value="1"/>
</dbReference>
<dbReference type="PROSITE" id="PS50005">
    <property type="entry name" value="TPR"/>
    <property type="match status" value="3"/>
</dbReference>
<protein>
    <submittedName>
        <fullName evidence="4">Uncharacterized protein</fullName>
    </submittedName>
</protein>
<gene>
    <name evidence="4" type="ORF">METZ01_LOCUS165165</name>
</gene>
<feature type="transmembrane region" description="Helical" evidence="3">
    <location>
        <begin position="140"/>
        <end position="156"/>
    </location>
</feature>
<organism evidence="4">
    <name type="scientific">marine metagenome</name>
    <dbReference type="NCBI Taxonomy" id="408172"/>
    <lineage>
        <taxon>unclassified sequences</taxon>
        <taxon>metagenomes</taxon>
        <taxon>ecological metagenomes</taxon>
    </lineage>
</organism>
<dbReference type="AlphaFoldDB" id="A0A382BFP0"/>
<feature type="transmembrane region" description="Helical" evidence="3">
    <location>
        <begin position="204"/>
        <end position="222"/>
    </location>
</feature>